<name>A0A1F8EFF6_9BACT</name>
<dbReference type="Proteomes" id="UP000177594">
    <property type="component" value="Unassembled WGS sequence"/>
</dbReference>
<feature type="domain" description="Transketolase C-terminal" evidence="2">
    <location>
        <begin position="98"/>
        <end position="220"/>
    </location>
</feature>
<proteinExistence type="predicted"/>
<organism evidence="3 4">
    <name type="scientific">Candidatus Yanofskybacteria bacterium RIFCSPHIGHO2_01_FULL_39_8b</name>
    <dbReference type="NCBI Taxonomy" id="1802659"/>
    <lineage>
        <taxon>Bacteria</taxon>
        <taxon>Candidatus Yanofskyibacteriota</taxon>
    </lineage>
</organism>
<dbReference type="InterPro" id="IPR005475">
    <property type="entry name" value="Transketolase-like_Pyr-bd"/>
</dbReference>
<sequence>MRPFEQIRNDICYQNLPVTLIGTGSAFSYNTAGCTHFALEDLSLMRILPNMTVTAPGDAYEVKSLVRAAYKHQGPVYMCITKNGEPIVHNKNTNIIFGKAVKVADGNDAAILVCGRQLSNTLTAANILREQGIKCRVLSFHTLKPLDMAEIKKAAKETKGLITVEENLLAGGFGSAVAEVLADNKITKPLVRMGIPDEFPKGVGSQDYFLERYNLTANGIAGSVKKILKLTSR</sequence>
<dbReference type="SUPFAM" id="SSF52922">
    <property type="entry name" value="TK C-terminal domain-like"/>
    <property type="match status" value="1"/>
</dbReference>
<dbReference type="InterPro" id="IPR009014">
    <property type="entry name" value="Transketo_C/PFOR_II"/>
</dbReference>
<protein>
    <recommendedName>
        <fullName evidence="5">1-deoxy-D-xylulose-5-phosphate synthase</fullName>
    </recommendedName>
</protein>
<dbReference type="AlphaFoldDB" id="A0A1F8EFF6"/>
<gene>
    <name evidence="3" type="ORF">A2817_02800</name>
</gene>
<feature type="domain" description="Transketolase-like pyrimidine-binding" evidence="1">
    <location>
        <begin position="2"/>
        <end position="83"/>
    </location>
</feature>
<evidence type="ECO:0000259" key="2">
    <source>
        <dbReference type="Pfam" id="PF02780"/>
    </source>
</evidence>
<evidence type="ECO:0000313" key="4">
    <source>
        <dbReference type="Proteomes" id="UP000177594"/>
    </source>
</evidence>
<dbReference type="CDD" id="cd07033">
    <property type="entry name" value="TPP_PYR_DXS_TK_like"/>
    <property type="match status" value="1"/>
</dbReference>
<dbReference type="InterPro" id="IPR029061">
    <property type="entry name" value="THDP-binding"/>
</dbReference>
<evidence type="ECO:0008006" key="5">
    <source>
        <dbReference type="Google" id="ProtNLM"/>
    </source>
</evidence>
<dbReference type="Pfam" id="PF02779">
    <property type="entry name" value="Transket_pyr"/>
    <property type="match status" value="1"/>
</dbReference>
<accession>A0A1F8EFF6</accession>
<dbReference type="PANTHER" id="PTHR43825">
    <property type="entry name" value="PYRUVATE DEHYDROGENASE E1 COMPONENT"/>
    <property type="match status" value="1"/>
</dbReference>
<dbReference type="PANTHER" id="PTHR43825:SF1">
    <property type="entry name" value="TRANSKETOLASE-LIKE PYRIMIDINE-BINDING DOMAIN-CONTAINING PROTEIN"/>
    <property type="match status" value="1"/>
</dbReference>
<dbReference type="InterPro" id="IPR051157">
    <property type="entry name" value="PDH/Transketolase"/>
</dbReference>
<reference evidence="3 4" key="1">
    <citation type="journal article" date="2016" name="Nat. Commun.">
        <title>Thousands of microbial genomes shed light on interconnected biogeochemical processes in an aquifer system.</title>
        <authorList>
            <person name="Anantharaman K."/>
            <person name="Brown C.T."/>
            <person name="Hug L.A."/>
            <person name="Sharon I."/>
            <person name="Castelle C.J."/>
            <person name="Probst A.J."/>
            <person name="Thomas B.C."/>
            <person name="Singh A."/>
            <person name="Wilkins M.J."/>
            <person name="Karaoz U."/>
            <person name="Brodie E.L."/>
            <person name="Williams K.H."/>
            <person name="Hubbard S.S."/>
            <person name="Banfield J.F."/>
        </authorList>
    </citation>
    <scope>NUCLEOTIDE SEQUENCE [LARGE SCALE GENOMIC DNA]</scope>
</reference>
<evidence type="ECO:0000259" key="1">
    <source>
        <dbReference type="Pfam" id="PF02779"/>
    </source>
</evidence>
<dbReference type="EMBL" id="MGIZ01000022">
    <property type="protein sequence ID" value="OGM99347.1"/>
    <property type="molecule type" value="Genomic_DNA"/>
</dbReference>
<dbReference type="Gene3D" id="3.40.50.920">
    <property type="match status" value="1"/>
</dbReference>
<dbReference type="Pfam" id="PF02780">
    <property type="entry name" value="Transketolase_C"/>
    <property type="match status" value="1"/>
</dbReference>
<dbReference type="Gene3D" id="3.40.50.970">
    <property type="match status" value="1"/>
</dbReference>
<comment type="caution">
    <text evidence="3">The sequence shown here is derived from an EMBL/GenBank/DDBJ whole genome shotgun (WGS) entry which is preliminary data.</text>
</comment>
<dbReference type="SUPFAM" id="SSF52518">
    <property type="entry name" value="Thiamin diphosphate-binding fold (THDP-binding)"/>
    <property type="match status" value="1"/>
</dbReference>
<dbReference type="InterPro" id="IPR033248">
    <property type="entry name" value="Transketolase_C"/>
</dbReference>
<evidence type="ECO:0000313" key="3">
    <source>
        <dbReference type="EMBL" id="OGM99347.1"/>
    </source>
</evidence>